<dbReference type="InterPro" id="IPR000048">
    <property type="entry name" value="IQ_motif_EF-hand-BS"/>
</dbReference>
<dbReference type="InterPro" id="IPR028765">
    <property type="entry name" value="IQCB1"/>
</dbReference>
<dbReference type="PROSITE" id="PS50096">
    <property type="entry name" value="IQ"/>
    <property type="match status" value="2"/>
</dbReference>
<evidence type="ECO:0000313" key="2">
    <source>
        <dbReference type="RefSeq" id="XP_045553992.1"/>
    </source>
</evidence>
<dbReference type="SMART" id="SM00015">
    <property type="entry name" value="IQ"/>
    <property type="match status" value="3"/>
</dbReference>
<dbReference type="GeneID" id="106592174"/>
<dbReference type="PANTHER" id="PTHR15673">
    <property type="entry name" value="IQ CALMODULIN-BINDING MOTIF CONTAINING PROTEIN 1"/>
    <property type="match status" value="1"/>
</dbReference>
<dbReference type="Pfam" id="PF00612">
    <property type="entry name" value="IQ"/>
    <property type="match status" value="2"/>
</dbReference>
<evidence type="ECO:0000313" key="1">
    <source>
        <dbReference type="Proteomes" id="UP001652741"/>
    </source>
</evidence>
<keyword evidence="1" id="KW-1185">Reference proteome</keyword>
<sequence>MSLARKDAGLRALVASTNINPEQKVPQILSKLQDILNRISVQDDRELGAFKNSLFSHGILQYCAGDALKLNYAKVEGGYATATQLAEILSSCCVGVDLGGDTEAFHRRLLPSVTDSLLSLASRLMNRALAGNGQPEMFRFFRKVMGSVCWLLKAHGHLATQVLQSDHYERMLMSEEERVGTVCVSLWHQLLTANSELVAGLGKGPLSVILDDVVYRMAHTSNPAVGGAAIRTLLLVARQQESALQLIIHRFKGLEGMIGREWRGRGFDEEVDQLIKLLHKVPKPADHTEVKYSVFVVVRVCACLTLSLCYQTWPEECVRAACVIQAAWRSYQTRRRVKSLPRAVRSLQRSFRERRQRRVQQAQAECWEEELRLQLCVRRQRARREFHQKQLQLLQLLSPGTHTLPVTAETESQERVPSETTTVTTVTVPRYTHTTCYSRDRESGESSIRNNYSYYSYCPQVHTHYLLQQRQRVRREFHQKQLQLLQLLSPGTHTLPVTAETESQERVPSETTTVTTVTVPRYTHTTCYSRDRESGESSIRNNYSYYSYCPQVHTHYLLQQRQRARREFHQKQLQLLQLLSPGQVQQYLGEVERQAVIRIQRVWRGHRERRHFQQRRNTHTQHRAAVVLQRAVLRFLKRRRAEKAPPSLSPWIGPRGLTDSRRAELKREVEEHIALHPSSVVSLEGSRELHAQTQALLLQHLQGRDAELREHTHTHALLAQINTDLELLLNAPSLSVATATDCDVFRSRSAPVAARARQSHNALLQAGRLPWWKMLGDGDINCPESESAHTDSLYLGGS</sequence>
<protein>
    <submittedName>
        <fullName evidence="2">IQ calmodulin-binding motif-containing protein 1 isoform X1</fullName>
    </submittedName>
</protein>
<dbReference type="RefSeq" id="XP_045553992.1">
    <property type="nucleotide sequence ID" value="XM_045698036.1"/>
</dbReference>
<reference evidence="2" key="1">
    <citation type="submission" date="2025-08" db="UniProtKB">
        <authorList>
            <consortium name="RefSeq"/>
        </authorList>
    </citation>
    <scope>IDENTIFICATION</scope>
</reference>
<organism evidence="1 2">
    <name type="scientific">Salmo salar</name>
    <name type="common">Atlantic salmon</name>
    <dbReference type="NCBI Taxonomy" id="8030"/>
    <lineage>
        <taxon>Eukaryota</taxon>
        <taxon>Metazoa</taxon>
        <taxon>Chordata</taxon>
        <taxon>Craniata</taxon>
        <taxon>Vertebrata</taxon>
        <taxon>Euteleostomi</taxon>
        <taxon>Actinopterygii</taxon>
        <taxon>Neopterygii</taxon>
        <taxon>Teleostei</taxon>
        <taxon>Protacanthopterygii</taxon>
        <taxon>Salmoniformes</taxon>
        <taxon>Salmonidae</taxon>
        <taxon>Salmoninae</taxon>
        <taxon>Salmo</taxon>
    </lineage>
</organism>
<dbReference type="Proteomes" id="UP001652741">
    <property type="component" value="Chromosome ssa16"/>
</dbReference>
<name>A0ABM3D5A6_SALSA</name>
<proteinExistence type="predicted"/>
<gene>
    <name evidence="2" type="primary">iqcb1</name>
</gene>
<dbReference type="PANTHER" id="PTHR15673:SF2">
    <property type="entry name" value="IQ CALMODULIN-BINDING MOTIF-CONTAINING PROTEIN 1"/>
    <property type="match status" value="1"/>
</dbReference>
<dbReference type="Gene3D" id="1.20.5.190">
    <property type="match status" value="2"/>
</dbReference>
<dbReference type="CDD" id="cd23767">
    <property type="entry name" value="IQCD"/>
    <property type="match status" value="2"/>
</dbReference>
<accession>A0ABM3D5A6</accession>